<gene>
    <name evidence="6" type="ORF">BXY75_0179</name>
</gene>
<dbReference type="PANTHER" id="PTHR33602">
    <property type="entry name" value="REGULATORY PROTEIN RECX FAMILY PROTEIN"/>
    <property type="match status" value="1"/>
</dbReference>
<accession>A0A3L9YYN2</accession>
<dbReference type="RefSeq" id="WP_121905804.1">
    <property type="nucleotide sequence ID" value="NZ_REFC01000011.1"/>
</dbReference>
<evidence type="ECO:0000256" key="3">
    <source>
        <dbReference type="ARBA" id="ARBA00018111"/>
    </source>
</evidence>
<name>A0A3L9YYN2_9FLAO</name>
<comment type="subcellular location">
    <subcellularLocation>
        <location evidence="1">Cytoplasm</location>
    </subcellularLocation>
</comment>
<reference evidence="6 7" key="1">
    <citation type="submission" date="2018-10" db="EMBL/GenBank/DDBJ databases">
        <title>Genomic Encyclopedia of Archaeal and Bacterial Type Strains, Phase II (KMG-II): from individual species to whole genera.</title>
        <authorList>
            <person name="Goeker M."/>
        </authorList>
    </citation>
    <scope>NUCLEOTIDE SEQUENCE [LARGE SCALE GENOMIC DNA]</scope>
    <source>
        <strain evidence="6 7">DSM 23424</strain>
    </source>
</reference>
<dbReference type="InterPro" id="IPR053924">
    <property type="entry name" value="RecX_HTH_2nd"/>
</dbReference>
<dbReference type="OrthoDB" id="1523826at2"/>
<evidence type="ECO:0000313" key="6">
    <source>
        <dbReference type="EMBL" id="RMA65766.1"/>
    </source>
</evidence>
<protein>
    <recommendedName>
        <fullName evidence="3">Regulatory protein RecX</fullName>
    </recommendedName>
</protein>
<dbReference type="Proteomes" id="UP000271339">
    <property type="component" value="Unassembled WGS sequence"/>
</dbReference>
<organism evidence="6 7">
    <name type="scientific">Ulvibacter antarcticus</name>
    <dbReference type="NCBI Taxonomy" id="442714"/>
    <lineage>
        <taxon>Bacteria</taxon>
        <taxon>Pseudomonadati</taxon>
        <taxon>Bacteroidota</taxon>
        <taxon>Flavobacteriia</taxon>
        <taxon>Flavobacteriales</taxon>
        <taxon>Flavobacteriaceae</taxon>
        <taxon>Ulvibacter</taxon>
    </lineage>
</organism>
<dbReference type="Pfam" id="PF02631">
    <property type="entry name" value="RecX_HTH2"/>
    <property type="match status" value="1"/>
</dbReference>
<comment type="caution">
    <text evidence="6">The sequence shown here is derived from an EMBL/GenBank/DDBJ whole genome shotgun (WGS) entry which is preliminary data.</text>
</comment>
<proteinExistence type="inferred from homology"/>
<evidence type="ECO:0000256" key="1">
    <source>
        <dbReference type="ARBA" id="ARBA00004496"/>
    </source>
</evidence>
<keyword evidence="7" id="KW-1185">Reference proteome</keyword>
<dbReference type="EMBL" id="REFC01000011">
    <property type="protein sequence ID" value="RMA65766.1"/>
    <property type="molecule type" value="Genomic_DNA"/>
</dbReference>
<dbReference type="GO" id="GO:0005737">
    <property type="term" value="C:cytoplasm"/>
    <property type="evidence" value="ECO:0007669"/>
    <property type="project" value="UniProtKB-SubCell"/>
</dbReference>
<evidence type="ECO:0000256" key="4">
    <source>
        <dbReference type="ARBA" id="ARBA00022490"/>
    </source>
</evidence>
<sequence>MEKHKTYTVSEAIQRLESYCAYQERCHKEVKQKLWDMRMIPEASDQVIHHLLQHNFLNETRFSQAFARGKFRTKKWGKNRIIRELKFREISSFNIKIALQEISESDYYQTFDQLSEKRLSQLTSEENIQRKRKKFADYLLYRGWDSSMVYEKVKELIKY</sequence>
<dbReference type="InterPro" id="IPR003783">
    <property type="entry name" value="Regulatory_RecX"/>
</dbReference>
<dbReference type="Gene3D" id="1.10.10.10">
    <property type="entry name" value="Winged helix-like DNA-binding domain superfamily/Winged helix DNA-binding domain"/>
    <property type="match status" value="1"/>
</dbReference>
<dbReference type="AlphaFoldDB" id="A0A3L9YYN2"/>
<feature type="domain" description="RecX second three-helical" evidence="5">
    <location>
        <begin position="58"/>
        <end position="99"/>
    </location>
</feature>
<dbReference type="PANTHER" id="PTHR33602:SF1">
    <property type="entry name" value="REGULATORY PROTEIN RECX FAMILY PROTEIN"/>
    <property type="match status" value="1"/>
</dbReference>
<evidence type="ECO:0000256" key="2">
    <source>
        <dbReference type="ARBA" id="ARBA00009695"/>
    </source>
</evidence>
<evidence type="ECO:0000313" key="7">
    <source>
        <dbReference type="Proteomes" id="UP000271339"/>
    </source>
</evidence>
<comment type="similarity">
    <text evidence="2">Belongs to the RecX family.</text>
</comment>
<dbReference type="InterPro" id="IPR036388">
    <property type="entry name" value="WH-like_DNA-bd_sf"/>
</dbReference>
<evidence type="ECO:0000259" key="5">
    <source>
        <dbReference type="Pfam" id="PF02631"/>
    </source>
</evidence>
<dbReference type="GO" id="GO:0006282">
    <property type="term" value="P:regulation of DNA repair"/>
    <property type="evidence" value="ECO:0007669"/>
    <property type="project" value="InterPro"/>
</dbReference>
<keyword evidence="4" id="KW-0963">Cytoplasm</keyword>